<evidence type="ECO:0000313" key="1">
    <source>
        <dbReference type="EMBL" id="CBW77094.1"/>
    </source>
</evidence>
<evidence type="ECO:0000313" key="2">
    <source>
        <dbReference type="Proteomes" id="UP000007437"/>
    </source>
</evidence>
<gene>
    <name evidence="1" type="ordered locus">RBRH_03538</name>
</gene>
<keyword evidence="1" id="KW-0614">Plasmid</keyword>
<protein>
    <submittedName>
        <fullName evidence="1">Uncharacterized protein</fullName>
    </submittedName>
</protein>
<dbReference type="HOGENOM" id="CLU_3388553_0_0_4"/>
<dbReference type="KEGG" id="brh:RBRH_03538"/>
<proteinExistence type="predicted"/>
<accession>E5AVH0</accession>
<reference evidence="1 2" key="1">
    <citation type="journal article" date="2011" name="J. Bacteriol.">
        <title>Complete genome sequence of Burkholderia rhizoxinica, an endosymbiont of Rhizopus microsporus.</title>
        <authorList>
            <person name="Lackner G."/>
            <person name="Moebius N."/>
            <person name="Partida-Martinez L."/>
            <person name="Hertweck C."/>
        </authorList>
    </citation>
    <scope>NUCLEOTIDE SEQUENCE [LARGE SCALE GENOMIC DNA]</scope>
    <source>
        <strain evidence="2">DSM 19002 / CIP 109453 / HKI 454</strain>
        <plasmid evidence="1 2">pBRH01</plasmid>
    </source>
</reference>
<geneLocation type="plasmid" evidence="1 2">
    <name>pBRH01</name>
</geneLocation>
<organism evidence="1 2">
    <name type="scientific">Mycetohabitans rhizoxinica (strain DSM 19002 / CIP 109453 / HKI 454)</name>
    <name type="common">Paraburkholderia rhizoxinica</name>
    <dbReference type="NCBI Taxonomy" id="882378"/>
    <lineage>
        <taxon>Bacteria</taxon>
        <taxon>Pseudomonadati</taxon>
        <taxon>Pseudomonadota</taxon>
        <taxon>Betaproteobacteria</taxon>
        <taxon>Burkholderiales</taxon>
        <taxon>Burkholderiaceae</taxon>
        <taxon>Mycetohabitans</taxon>
    </lineage>
</organism>
<dbReference type="EMBL" id="FR687360">
    <property type="protein sequence ID" value="CBW77094.1"/>
    <property type="molecule type" value="Genomic_DNA"/>
</dbReference>
<dbReference type="AlphaFoldDB" id="E5AVH0"/>
<dbReference type="Proteomes" id="UP000007437">
    <property type="component" value="Plasmid pBRH01"/>
</dbReference>
<name>E5AVH0_MYCRK</name>
<sequence>MTRADHRRIQTDSGVHVNELLDAGADDSWSRR</sequence>